<proteinExistence type="predicted"/>
<evidence type="ECO:0000313" key="1">
    <source>
        <dbReference type="EMBL" id="MCI94844.1"/>
    </source>
</evidence>
<feature type="non-terminal residue" evidence="1">
    <location>
        <position position="42"/>
    </location>
</feature>
<evidence type="ECO:0000313" key="2">
    <source>
        <dbReference type="Proteomes" id="UP000265520"/>
    </source>
</evidence>
<reference evidence="1 2" key="1">
    <citation type="journal article" date="2018" name="Front. Plant Sci.">
        <title>Red Clover (Trifolium pratense) and Zigzag Clover (T. medium) - A Picture of Genomic Similarities and Differences.</title>
        <authorList>
            <person name="Dluhosova J."/>
            <person name="Istvanek J."/>
            <person name="Nedelnik J."/>
            <person name="Repkova J."/>
        </authorList>
    </citation>
    <scope>NUCLEOTIDE SEQUENCE [LARGE SCALE GENOMIC DNA]</scope>
    <source>
        <strain evidence="2">cv. 10/8</strain>
        <tissue evidence="1">Leaf</tissue>
    </source>
</reference>
<dbReference type="EMBL" id="LXQA011368153">
    <property type="protein sequence ID" value="MCI94844.1"/>
    <property type="molecule type" value="Genomic_DNA"/>
</dbReference>
<organism evidence="1 2">
    <name type="scientific">Trifolium medium</name>
    <dbReference type="NCBI Taxonomy" id="97028"/>
    <lineage>
        <taxon>Eukaryota</taxon>
        <taxon>Viridiplantae</taxon>
        <taxon>Streptophyta</taxon>
        <taxon>Embryophyta</taxon>
        <taxon>Tracheophyta</taxon>
        <taxon>Spermatophyta</taxon>
        <taxon>Magnoliopsida</taxon>
        <taxon>eudicotyledons</taxon>
        <taxon>Gunneridae</taxon>
        <taxon>Pentapetalae</taxon>
        <taxon>rosids</taxon>
        <taxon>fabids</taxon>
        <taxon>Fabales</taxon>
        <taxon>Fabaceae</taxon>
        <taxon>Papilionoideae</taxon>
        <taxon>50 kb inversion clade</taxon>
        <taxon>NPAAA clade</taxon>
        <taxon>Hologalegina</taxon>
        <taxon>IRL clade</taxon>
        <taxon>Trifolieae</taxon>
        <taxon>Trifolium</taxon>
    </lineage>
</organism>
<comment type="caution">
    <text evidence="1">The sequence shown here is derived from an EMBL/GenBank/DDBJ whole genome shotgun (WGS) entry which is preliminary data.</text>
</comment>
<keyword evidence="2" id="KW-1185">Reference proteome</keyword>
<accession>A0A392W2F2</accession>
<dbReference type="AlphaFoldDB" id="A0A392W2F2"/>
<name>A0A392W2F2_9FABA</name>
<sequence length="42" mass="4843">MELRRSLRDMIRARDLLLKALSRARKASRDVSAEAMIERASV</sequence>
<dbReference type="Proteomes" id="UP000265520">
    <property type="component" value="Unassembled WGS sequence"/>
</dbReference>
<protein>
    <submittedName>
        <fullName evidence="1">Uncharacterized protein</fullName>
    </submittedName>
</protein>